<dbReference type="EMBL" id="AMSI01000001">
    <property type="protein sequence ID" value="EKF44149.1"/>
    <property type="molecule type" value="Genomic_DNA"/>
</dbReference>
<dbReference type="InterPro" id="IPR050950">
    <property type="entry name" value="HTH-type_LysR_regulators"/>
</dbReference>
<keyword evidence="2" id="KW-0805">Transcription regulation</keyword>
<dbReference type="AlphaFoldDB" id="K2P228"/>
<proteinExistence type="inferred from homology"/>
<evidence type="ECO:0000256" key="3">
    <source>
        <dbReference type="ARBA" id="ARBA00023125"/>
    </source>
</evidence>
<dbReference type="InterPro" id="IPR000847">
    <property type="entry name" value="LysR_HTH_N"/>
</dbReference>
<keyword evidence="4" id="KW-0804">Transcription</keyword>
<dbReference type="PRINTS" id="PR00039">
    <property type="entry name" value="HTHLYSR"/>
</dbReference>
<dbReference type="GO" id="GO:0003700">
    <property type="term" value="F:DNA-binding transcription factor activity"/>
    <property type="evidence" value="ECO:0007669"/>
    <property type="project" value="InterPro"/>
</dbReference>
<dbReference type="GO" id="GO:0003677">
    <property type="term" value="F:DNA binding"/>
    <property type="evidence" value="ECO:0007669"/>
    <property type="project" value="UniProtKB-KW"/>
</dbReference>
<keyword evidence="3" id="KW-0238">DNA-binding</keyword>
<dbReference type="Gene3D" id="3.40.190.290">
    <property type="match status" value="1"/>
</dbReference>
<dbReference type="PATRIC" id="fig|1231190.3.peg.78"/>
<dbReference type="PROSITE" id="PS50931">
    <property type="entry name" value="HTH_LYSR"/>
    <property type="match status" value="1"/>
</dbReference>
<evidence type="ECO:0000256" key="1">
    <source>
        <dbReference type="ARBA" id="ARBA00009437"/>
    </source>
</evidence>
<name>K2P228_9HYPH</name>
<dbReference type="InterPro" id="IPR036390">
    <property type="entry name" value="WH_DNA-bd_sf"/>
</dbReference>
<evidence type="ECO:0000259" key="5">
    <source>
        <dbReference type="PROSITE" id="PS50931"/>
    </source>
</evidence>
<protein>
    <submittedName>
        <fullName evidence="6">LysR family transcriptional regulator</fullName>
    </submittedName>
</protein>
<evidence type="ECO:0000313" key="7">
    <source>
        <dbReference type="Proteomes" id="UP000007374"/>
    </source>
</evidence>
<sequence length="332" mass="36659">MMGQKFPRGAAEQSERSTLHSRLKVQHLVTLISIGQHRNAHRAAQEMGLSQPAISKIIREVEQIFGTVMFERGRGGMIPNRVGEALIARARSLVNDIDRTRDEIDAIVAGHIGSMRIGAIAFLAPEMITQSINLLAEEGISISVEVHEGTTSPLVSQLLSKELDCIIGRYSFEHEAELDQKLLAQQHFAAVISSRHTGLNPDRQISLADAAEFPWIVTPPRTAARQALTDMFVHAGLRVPDIRMETASMEVMRAALTDCNMIGLLPYSLAEQYSRLGLVRVLDLPVGYQPAPVMLIRRRSEPALPSVQRFCDALFKIAPILEAPKKTKAVHT</sequence>
<evidence type="ECO:0000256" key="2">
    <source>
        <dbReference type="ARBA" id="ARBA00023015"/>
    </source>
</evidence>
<feature type="domain" description="HTH lysR-type" evidence="5">
    <location>
        <begin position="23"/>
        <end position="80"/>
    </location>
</feature>
<reference evidence="6 7" key="1">
    <citation type="journal article" date="2012" name="J. Bacteriol.">
        <title>Genome Sequence of Nitratireductor indicus Type Strain C115.</title>
        <authorList>
            <person name="Lai Q."/>
            <person name="Li G."/>
            <person name="Yu Z."/>
            <person name="Shao Z."/>
        </authorList>
    </citation>
    <scope>NUCLEOTIDE SEQUENCE [LARGE SCALE GENOMIC DNA]</scope>
    <source>
        <strain evidence="6 7">C115</strain>
    </source>
</reference>
<keyword evidence="7" id="KW-1185">Reference proteome</keyword>
<dbReference type="GO" id="GO:0005829">
    <property type="term" value="C:cytosol"/>
    <property type="evidence" value="ECO:0007669"/>
    <property type="project" value="TreeGrafter"/>
</dbReference>
<comment type="similarity">
    <text evidence="1">Belongs to the LysR transcriptional regulatory family.</text>
</comment>
<dbReference type="Gene3D" id="1.10.10.10">
    <property type="entry name" value="Winged helix-like DNA-binding domain superfamily/Winged helix DNA-binding domain"/>
    <property type="match status" value="1"/>
</dbReference>
<evidence type="ECO:0000313" key="6">
    <source>
        <dbReference type="EMBL" id="EKF44149.1"/>
    </source>
</evidence>
<dbReference type="eggNOG" id="COG0583">
    <property type="taxonomic scope" value="Bacteria"/>
</dbReference>
<organism evidence="6 7">
    <name type="scientific">Nitratireductor indicus C115</name>
    <dbReference type="NCBI Taxonomy" id="1231190"/>
    <lineage>
        <taxon>Bacteria</taxon>
        <taxon>Pseudomonadati</taxon>
        <taxon>Pseudomonadota</taxon>
        <taxon>Alphaproteobacteria</taxon>
        <taxon>Hyphomicrobiales</taxon>
        <taxon>Phyllobacteriaceae</taxon>
        <taxon>Nitratireductor</taxon>
    </lineage>
</organism>
<dbReference type="InterPro" id="IPR005119">
    <property type="entry name" value="LysR_subst-bd"/>
</dbReference>
<accession>K2P228</accession>
<dbReference type="STRING" id="721133.SAMN05216176_10272"/>
<dbReference type="InterPro" id="IPR036388">
    <property type="entry name" value="WH-like_DNA-bd_sf"/>
</dbReference>
<dbReference type="OrthoDB" id="9798121at2"/>
<dbReference type="PANTHER" id="PTHR30419:SF8">
    <property type="entry name" value="NITROGEN ASSIMILATION TRANSCRIPTIONAL ACTIVATOR-RELATED"/>
    <property type="match status" value="1"/>
</dbReference>
<dbReference type="Pfam" id="PF03466">
    <property type="entry name" value="LysR_substrate"/>
    <property type="match status" value="1"/>
</dbReference>
<evidence type="ECO:0000256" key="4">
    <source>
        <dbReference type="ARBA" id="ARBA00023163"/>
    </source>
</evidence>
<comment type="caution">
    <text evidence="6">The sequence shown here is derived from an EMBL/GenBank/DDBJ whole genome shotgun (WGS) entry which is preliminary data.</text>
</comment>
<dbReference type="SUPFAM" id="SSF53850">
    <property type="entry name" value="Periplasmic binding protein-like II"/>
    <property type="match status" value="1"/>
</dbReference>
<dbReference type="Proteomes" id="UP000007374">
    <property type="component" value="Unassembled WGS sequence"/>
</dbReference>
<dbReference type="PANTHER" id="PTHR30419">
    <property type="entry name" value="HTH-TYPE TRANSCRIPTIONAL REGULATOR YBHD"/>
    <property type="match status" value="1"/>
</dbReference>
<gene>
    <name evidence="6" type="ORF">NA8A_00365</name>
</gene>
<dbReference type="Pfam" id="PF00126">
    <property type="entry name" value="HTH_1"/>
    <property type="match status" value="1"/>
</dbReference>
<dbReference type="SUPFAM" id="SSF46785">
    <property type="entry name" value="Winged helix' DNA-binding domain"/>
    <property type="match status" value="1"/>
</dbReference>
<dbReference type="RefSeq" id="WP_009449227.1">
    <property type="nucleotide sequence ID" value="NZ_AMSI01000001.1"/>
</dbReference>